<feature type="repeat" description="PPR" evidence="11">
    <location>
        <begin position="308"/>
        <end position="342"/>
    </location>
</feature>
<name>A0A1R3HRX3_9ROSI</name>
<keyword evidence="8" id="KW-0238">DNA-binding</keyword>
<dbReference type="InterPro" id="IPR046848">
    <property type="entry name" value="E_motif"/>
</dbReference>
<feature type="region of interest" description="Disordered" evidence="12">
    <location>
        <begin position="1"/>
        <end position="42"/>
    </location>
</feature>
<gene>
    <name evidence="14" type="ORF">COLO4_27291</name>
</gene>
<comment type="similarity">
    <text evidence="3">Belongs to the histone H3 family.</text>
</comment>
<evidence type="ECO:0000256" key="6">
    <source>
        <dbReference type="ARBA" id="ARBA00022737"/>
    </source>
</evidence>
<dbReference type="FunFam" id="1.25.40.10:FF:000125">
    <property type="entry name" value="Pentatricopeptide repeat-containing protein"/>
    <property type="match status" value="1"/>
</dbReference>
<feature type="repeat" description="PPR" evidence="11">
    <location>
        <begin position="459"/>
        <end position="493"/>
    </location>
</feature>
<dbReference type="Gene3D" id="1.10.20.10">
    <property type="entry name" value="Histone, subunit A"/>
    <property type="match status" value="1"/>
</dbReference>
<evidence type="ECO:0000313" key="15">
    <source>
        <dbReference type="Proteomes" id="UP000187203"/>
    </source>
</evidence>
<keyword evidence="9" id="KW-0539">Nucleus</keyword>
<dbReference type="STRING" id="93759.A0A1R3HRX3"/>
<accession>A0A1R3HRX3</accession>
<dbReference type="NCBIfam" id="TIGR00756">
    <property type="entry name" value="PPR"/>
    <property type="match status" value="7"/>
</dbReference>
<dbReference type="PANTHER" id="PTHR47926:SF436">
    <property type="entry name" value="PENTATRICOPEPTIDE REPEAT-CONTAINING PROTEIN ELI1, CHLOROPLASTIC-LIKE ISOFORM X2"/>
    <property type="match status" value="1"/>
</dbReference>
<feature type="repeat" description="PPR" evidence="11">
    <location>
        <begin position="246"/>
        <end position="280"/>
    </location>
</feature>
<dbReference type="OrthoDB" id="185373at2759"/>
<dbReference type="GO" id="GO:0046982">
    <property type="term" value="F:protein heterodimerization activity"/>
    <property type="evidence" value="ECO:0007669"/>
    <property type="project" value="InterPro"/>
</dbReference>
<dbReference type="Pfam" id="PF00125">
    <property type="entry name" value="Histone"/>
    <property type="match status" value="1"/>
</dbReference>
<dbReference type="PANTHER" id="PTHR47926">
    <property type="entry name" value="PENTATRICOPEPTIDE REPEAT-CONTAINING PROTEIN"/>
    <property type="match status" value="1"/>
</dbReference>
<dbReference type="AlphaFoldDB" id="A0A1R3HRX3"/>
<dbReference type="GO" id="GO:0048731">
    <property type="term" value="P:system development"/>
    <property type="evidence" value="ECO:0007669"/>
    <property type="project" value="UniProtKB-ARBA"/>
</dbReference>
<evidence type="ECO:0000256" key="2">
    <source>
        <dbReference type="ARBA" id="ARBA00004286"/>
    </source>
</evidence>
<dbReference type="SUPFAM" id="SSF47113">
    <property type="entry name" value="Histone-fold"/>
    <property type="match status" value="1"/>
</dbReference>
<dbReference type="EMBL" id="AWUE01019526">
    <property type="protein sequence ID" value="OMO73068.1"/>
    <property type="molecule type" value="Genomic_DNA"/>
</dbReference>
<evidence type="ECO:0000256" key="12">
    <source>
        <dbReference type="SAM" id="MobiDB-lite"/>
    </source>
</evidence>
<dbReference type="GO" id="GO:0030527">
    <property type="term" value="F:structural constituent of chromatin"/>
    <property type="evidence" value="ECO:0007669"/>
    <property type="project" value="InterPro"/>
</dbReference>
<keyword evidence="6" id="KW-0677">Repeat</keyword>
<feature type="domain" description="Core Histone H2A/H2B/H3" evidence="13">
    <location>
        <begin position="44"/>
        <end position="131"/>
    </location>
</feature>
<dbReference type="GO" id="GO:0003723">
    <property type="term" value="F:RNA binding"/>
    <property type="evidence" value="ECO:0007669"/>
    <property type="project" value="InterPro"/>
</dbReference>
<dbReference type="InterPro" id="IPR046960">
    <property type="entry name" value="PPR_At4g14850-like_plant"/>
</dbReference>
<evidence type="ECO:0000256" key="11">
    <source>
        <dbReference type="PROSITE-ProRule" id="PRU00708"/>
    </source>
</evidence>
<dbReference type="PROSITE" id="PS00322">
    <property type="entry name" value="HISTONE_H3_1"/>
    <property type="match status" value="1"/>
</dbReference>
<evidence type="ECO:0000256" key="7">
    <source>
        <dbReference type="ARBA" id="ARBA00022990"/>
    </source>
</evidence>
<dbReference type="InterPro" id="IPR011990">
    <property type="entry name" value="TPR-like_helical_dom_sf"/>
</dbReference>
<evidence type="ECO:0000256" key="1">
    <source>
        <dbReference type="ARBA" id="ARBA00004123"/>
    </source>
</evidence>
<dbReference type="SMART" id="SM00428">
    <property type="entry name" value="H3"/>
    <property type="match status" value="1"/>
</dbReference>
<dbReference type="Pfam" id="PF13041">
    <property type="entry name" value="PPR_2"/>
    <property type="match status" value="2"/>
</dbReference>
<evidence type="ECO:0000259" key="13">
    <source>
        <dbReference type="Pfam" id="PF00125"/>
    </source>
</evidence>
<dbReference type="FunFam" id="1.10.20.10:FF:000078">
    <property type="entry name" value="Histone H3"/>
    <property type="match status" value="1"/>
</dbReference>
<dbReference type="InterPro" id="IPR007125">
    <property type="entry name" value="H2A/H2B/H3"/>
</dbReference>
<evidence type="ECO:0000256" key="8">
    <source>
        <dbReference type="ARBA" id="ARBA00023125"/>
    </source>
</evidence>
<dbReference type="Pfam" id="PF20431">
    <property type="entry name" value="E_motif"/>
    <property type="match status" value="1"/>
</dbReference>
<feature type="repeat" description="PPR" evidence="11">
    <location>
        <begin position="494"/>
        <end position="524"/>
    </location>
</feature>
<keyword evidence="4" id="KW-0158">Chromosome</keyword>
<dbReference type="FunFam" id="1.10.20.10:FF:000044">
    <property type="entry name" value="Histone H3.3"/>
    <property type="match status" value="1"/>
</dbReference>
<comment type="subcellular location">
    <subcellularLocation>
        <location evidence="2">Chromosome</location>
    </subcellularLocation>
    <subcellularLocation>
        <location evidence="1">Nucleus</location>
    </subcellularLocation>
</comment>
<dbReference type="Gene3D" id="1.25.40.10">
    <property type="entry name" value="Tetratricopeptide repeat domain"/>
    <property type="match status" value="6"/>
</dbReference>
<protein>
    <submittedName>
        <fullName evidence="14">Histone H3</fullName>
    </submittedName>
</protein>
<dbReference type="GO" id="GO:0005634">
    <property type="term" value="C:nucleus"/>
    <property type="evidence" value="ECO:0007669"/>
    <property type="project" value="UniProtKB-SubCell"/>
</dbReference>
<proteinExistence type="inferred from homology"/>
<dbReference type="PROSITE" id="PS00959">
    <property type="entry name" value="HISTONE_H3_2"/>
    <property type="match status" value="1"/>
</dbReference>
<keyword evidence="5" id="KW-0597">Phosphoprotein</keyword>
<dbReference type="FunFam" id="1.25.40.10:FF:000842">
    <property type="entry name" value="Pentatricopeptide repeat-containing protein mitochondrial"/>
    <property type="match status" value="1"/>
</dbReference>
<evidence type="ECO:0000256" key="4">
    <source>
        <dbReference type="ARBA" id="ARBA00022454"/>
    </source>
</evidence>
<evidence type="ECO:0000256" key="9">
    <source>
        <dbReference type="ARBA" id="ARBA00023242"/>
    </source>
</evidence>
<dbReference type="SUPFAM" id="SSF48452">
    <property type="entry name" value="TPR-like"/>
    <property type="match status" value="1"/>
</dbReference>
<dbReference type="GO" id="GO:0000786">
    <property type="term" value="C:nucleosome"/>
    <property type="evidence" value="ECO:0007669"/>
    <property type="project" value="UniProtKB-KW"/>
</dbReference>
<dbReference type="Proteomes" id="UP000187203">
    <property type="component" value="Unassembled WGS sequence"/>
</dbReference>
<keyword evidence="10" id="KW-0544">Nucleosome core</keyword>
<evidence type="ECO:0000313" key="14">
    <source>
        <dbReference type="EMBL" id="OMO73068.1"/>
    </source>
</evidence>
<keyword evidence="15" id="KW-1185">Reference proteome</keyword>
<evidence type="ECO:0000256" key="10">
    <source>
        <dbReference type="ARBA" id="ARBA00023269"/>
    </source>
</evidence>
<organism evidence="14 15">
    <name type="scientific">Corchorus olitorius</name>
    <dbReference type="NCBI Taxonomy" id="93759"/>
    <lineage>
        <taxon>Eukaryota</taxon>
        <taxon>Viridiplantae</taxon>
        <taxon>Streptophyta</taxon>
        <taxon>Embryophyta</taxon>
        <taxon>Tracheophyta</taxon>
        <taxon>Spermatophyta</taxon>
        <taxon>Magnoliopsida</taxon>
        <taxon>eudicotyledons</taxon>
        <taxon>Gunneridae</taxon>
        <taxon>Pentapetalae</taxon>
        <taxon>rosids</taxon>
        <taxon>malvids</taxon>
        <taxon>Malvales</taxon>
        <taxon>Malvaceae</taxon>
        <taxon>Grewioideae</taxon>
        <taxon>Apeibeae</taxon>
        <taxon>Corchorus</taxon>
    </lineage>
</organism>
<dbReference type="PROSITE" id="PS51375">
    <property type="entry name" value="PPR"/>
    <property type="match status" value="5"/>
</dbReference>
<dbReference type="GO" id="GO:0003677">
    <property type="term" value="F:DNA binding"/>
    <property type="evidence" value="ECO:0007669"/>
    <property type="project" value="UniProtKB-KW"/>
</dbReference>
<dbReference type="InterPro" id="IPR000164">
    <property type="entry name" value="Histone_H3/CENP-A"/>
</dbReference>
<dbReference type="GO" id="GO:0009451">
    <property type="term" value="P:RNA modification"/>
    <property type="evidence" value="ECO:0007669"/>
    <property type="project" value="InterPro"/>
</dbReference>
<keyword evidence="7" id="KW-0007">Acetylation</keyword>
<evidence type="ECO:0000256" key="5">
    <source>
        <dbReference type="ARBA" id="ARBA00022553"/>
    </source>
</evidence>
<feature type="repeat" description="PPR" evidence="11">
    <location>
        <begin position="184"/>
        <end position="218"/>
    </location>
</feature>
<sequence>MARTKQTARKSTGGKAPRKQLATKAARKSAPTTGGVKKPHRYRPGTVALREIRKYQKSTELLIRKLPFQRLVREIAQDFKTDLRFQSHAVLALQEAAEAYLVGLFEDTNLCAIHAKRVTIMPKDIQLARRIRGEHRYLSFSLPTPARQLSTHHVFRCNVRIRELSRVGNVEAARQLFDNMPNHDIVSWNSIITGYWQNGCLQESKRLFNLMPERNIISWNSMIAGCVENGCFDEAFEYFQAMPQTNTASYNAMVSGFVRWNRIEEAARLFQAMPSKNVISYTTMIDGYMKVGEVEKARAIFDEMPCRNLVSWTVMISGYVDNGKFSEARELYERMPVKNVVAMTAMVTGYSKEGNVEEARILFDGIQCYAQNGFGEEALKLCSEMFNLGMQPDDLTLVSVLTACSALASLKEGRQIHVLVIKYGFELDLSLCNSLITMYSKCGDVLDAELAFRQTNGAGLVSWNTIIAAYAHHGLYEKAVLCFNQMEMAGVDPDGVTFLSLLSACGHVGKVNESMEFFDLMVKKYGICRMPEHYSCLVDILSRAGQLEKASKIIQEMPFEADAGVWGALLSACTTYLNVELGEIAAKKMVEWNPHSSGAYVALSNIYAAAEMWDKVSRVRQKMTELGVRKQSAYSWMQIGNKVHYFLGGDTSHPDTDKIHLEIKSISLQLKGLVSIAEIDLLWTCFG</sequence>
<dbReference type="PRINTS" id="PR00622">
    <property type="entry name" value="HISTONEH3"/>
</dbReference>
<comment type="caution">
    <text evidence="14">The sequence shown here is derived from an EMBL/GenBank/DDBJ whole genome shotgun (WGS) entry which is preliminary data.</text>
</comment>
<dbReference type="Pfam" id="PF01535">
    <property type="entry name" value="PPR"/>
    <property type="match status" value="7"/>
</dbReference>
<dbReference type="InterPro" id="IPR009072">
    <property type="entry name" value="Histone-fold"/>
</dbReference>
<evidence type="ECO:0000256" key="3">
    <source>
        <dbReference type="ARBA" id="ARBA00010343"/>
    </source>
</evidence>
<dbReference type="InterPro" id="IPR002885">
    <property type="entry name" value="PPR_rpt"/>
</dbReference>
<dbReference type="CDD" id="cd22911">
    <property type="entry name" value="HFD_H3"/>
    <property type="match status" value="1"/>
</dbReference>
<reference evidence="15" key="1">
    <citation type="submission" date="2013-09" db="EMBL/GenBank/DDBJ databases">
        <title>Corchorus olitorius genome sequencing.</title>
        <authorList>
            <person name="Alam M."/>
            <person name="Haque M.S."/>
            <person name="Islam M.S."/>
            <person name="Emdad E.M."/>
            <person name="Islam M.M."/>
            <person name="Ahmed B."/>
            <person name="Halim A."/>
            <person name="Hossen Q.M.M."/>
            <person name="Hossain M.Z."/>
            <person name="Ahmed R."/>
            <person name="Khan M.M."/>
            <person name="Islam R."/>
            <person name="Rashid M.M."/>
            <person name="Khan S.A."/>
            <person name="Rahman M.S."/>
            <person name="Alam M."/>
            <person name="Yahiya A.S."/>
            <person name="Khan M.S."/>
            <person name="Azam M.S."/>
            <person name="Haque T."/>
            <person name="Lashkar M.Z.H."/>
            <person name="Akhand A.I."/>
            <person name="Morshed G."/>
            <person name="Roy S."/>
            <person name="Uddin K.S."/>
            <person name="Rabeya T."/>
            <person name="Hossain A.S."/>
            <person name="Chowdhury A."/>
            <person name="Snigdha A.R."/>
            <person name="Mortoza M.S."/>
            <person name="Matin S.A."/>
            <person name="Hoque S.M.E."/>
            <person name="Islam M.K."/>
            <person name="Roy D.K."/>
            <person name="Haider R."/>
            <person name="Moosa M.M."/>
            <person name="Elias S.M."/>
            <person name="Hasan A.M."/>
            <person name="Jahan S."/>
            <person name="Shafiuddin M."/>
            <person name="Mahmood N."/>
            <person name="Shommy N.S."/>
        </authorList>
    </citation>
    <scope>NUCLEOTIDE SEQUENCE [LARGE SCALE GENOMIC DNA]</scope>
    <source>
        <strain evidence="15">cv. O-4</strain>
    </source>
</reference>